<organism evidence="5 6">
    <name type="scientific">Priestia endophytica DSM 13796</name>
    <dbReference type="NCBI Taxonomy" id="1121089"/>
    <lineage>
        <taxon>Bacteria</taxon>
        <taxon>Bacillati</taxon>
        <taxon>Bacillota</taxon>
        <taxon>Bacilli</taxon>
        <taxon>Bacillales</taxon>
        <taxon>Bacillaceae</taxon>
        <taxon>Priestia</taxon>
    </lineage>
</organism>
<dbReference type="GeneID" id="93711079"/>
<dbReference type="PROSITE" id="PS50932">
    <property type="entry name" value="HTH_LACI_2"/>
    <property type="match status" value="1"/>
</dbReference>
<gene>
    <name evidence="5" type="ORF">SAMN02745910_02427</name>
</gene>
<keyword evidence="1" id="KW-0805">Transcription regulation</keyword>
<sequence>MSNIRKIAELANVSITTVSRVLNNHPYVAEEKRKAVLDIIKQLNYTPNINAIHLAKGHTGIVGVVIPNMTLPYFSGVIDGISNKAMEHDYKLMIYQTKYEREKEIEALEMLKKKQVDGLIIISRKVEWSLIESYSEYGPILICEDRESKKVSTISINHYEGFAIGMNYLREKGHKRVGCCLNRLEGSNSKKRIQAYYDFGEKFEMNVREQWIFKGCLFIEDGKRVIEQLKKMPDPPTALLVASDYVAAGIMTSCDEYGVEVPTDLAFIGFDNHPLAEALHITTIEHPIVELGSRALAKIHSVLHEVESPSQSQLPLKLIERRTV</sequence>
<evidence type="ECO:0000256" key="1">
    <source>
        <dbReference type="ARBA" id="ARBA00023015"/>
    </source>
</evidence>
<dbReference type="EMBL" id="FOXX01000005">
    <property type="protein sequence ID" value="SFQ62557.1"/>
    <property type="molecule type" value="Genomic_DNA"/>
</dbReference>
<keyword evidence="6" id="KW-1185">Reference proteome</keyword>
<comment type="caution">
    <text evidence="5">The sequence shown here is derived from an EMBL/GenBank/DDBJ whole genome shotgun (WGS) entry which is preliminary data.</text>
</comment>
<dbReference type="SUPFAM" id="SSF53822">
    <property type="entry name" value="Periplasmic binding protein-like I"/>
    <property type="match status" value="1"/>
</dbReference>
<dbReference type="SMART" id="SM00354">
    <property type="entry name" value="HTH_LACI"/>
    <property type="match status" value="1"/>
</dbReference>
<dbReference type="InterPro" id="IPR010982">
    <property type="entry name" value="Lambda_DNA-bd_dom_sf"/>
</dbReference>
<dbReference type="PANTHER" id="PTHR30146:SF105">
    <property type="entry name" value="CATABOLITE CONTROL PROTEIN B"/>
    <property type="match status" value="1"/>
</dbReference>
<protein>
    <submittedName>
        <fullName evidence="5">Transcriptional regulator, LacI family</fullName>
    </submittedName>
</protein>
<dbReference type="SUPFAM" id="SSF47413">
    <property type="entry name" value="lambda repressor-like DNA-binding domains"/>
    <property type="match status" value="1"/>
</dbReference>
<dbReference type="InterPro" id="IPR028082">
    <property type="entry name" value="Peripla_BP_I"/>
</dbReference>
<dbReference type="InterPro" id="IPR000843">
    <property type="entry name" value="HTH_LacI"/>
</dbReference>
<evidence type="ECO:0000259" key="4">
    <source>
        <dbReference type="PROSITE" id="PS50932"/>
    </source>
</evidence>
<evidence type="ECO:0000256" key="3">
    <source>
        <dbReference type="ARBA" id="ARBA00023163"/>
    </source>
</evidence>
<dbReference type="Pfam" id="PF00356">
    <property type="entry name" value="LacI"/>
    <property type="match status" value="1"/>
</dbReference>
<evidence type="ECO:0000313" key="6">
    <source>
        <dbReference type="Proteomes" id="UP000182762"/>
    </source>
</evidence>
<name>A0A1I6A1Y9_9BACI</name>
<dbReference type="PANTHER" id="PTHR30146">
    <property type="entry name" value="LACI-RELATED TRANSCRIPTIONAL REPRESSOR"/>
    <property type="match status" value="1"/>
</dbReference>
<evidence type="ECO:0000256" key="2">
    <source>
        <dbReference type="ARBA" id="ARBA00023125"/>
    </source>
</evidence>
<dbReference type="Gene3D" id="1.10.260.40">
    <property type="entry name" value="lambda repressor-like DNA-binding domains"/>
    <property type="match status" value="1"/>
</dbReference>
<dbReference type="Pfam" id="PF13377">
    <property type="entry name" value="Peripla_BP_3"/>
    <property type="match status" value="1"/>
</dbReference>
<keyword evidence="2" id="KW-0238">DNA-binding</keyword>
<feature type="domain" description="HTH lacI-type" evidence="4">
    <location>
        <begin position="2"/>
        <end position="56"/>
    </location>
</feature>
<dbReference type="RefSeq" id="WP_061804634.1">
    <property type="nucleotide sequence ID" value="NZ_FOXX01000005.1"/>
</dbReference>
<dbReference type="Proteomes" id="UP000182762">
    <property type="component" value="Unassembled WGS sequence"/>
</dbReference>
<proteinExistence type="predicted"/>
<dbReference type="Gene3D" id="3.40.50.2300">
    <property type="match status" value="2"/>
</dbReference>
<dbReference type="InterPro" id="IPR046335">
    <property type="entry name" value="LacI/GalR-like_sensor"/>
</dbReference>
<dbReference type="CDD" id="cd06286">
    <property type="entry name" value="PBP1_CcpB-like"/>
    <property type="match status" value="1"/>
</dbReference>
<evidence type="ECO:0000313" key="5">
    <source>
        <dbReference type="EMBL" id="SFQ62557.1"/>
    </source>
</evidence>
<keyword evidence="3" id="KW-0804">Transcription</keyword>
<accession>A0A1I6A1Y9</accession>
<reference evidence="5 6" key="1">
    <citation type="submission" date="2016-10" db="EMBL/GenBank/DDBJ databases">
        <authorList>
            <person name="Varghese N."/>
            <person name="Submissions S."/>
        </authorList>
    </citation>
    <scope>NUCLEOTIDE SEQUENCE [LARGE SCALE GENOMIC DNA]</scope>
    <source>
        <strain evidence="5 6">DSM 13796</strain>
    </source>
</reference>
<dbReference type="CDD" id="cd01392">
    <property type="entry name" value="HTH_LacI"/>
    <property type="match status" value="1"/>
</dbReference>